<comment type="caution">
    <text evidence="1">The sequence shown here is derived from an EMBL/GenBank/DDBJ whole genome shotgun (WGS) entry which is preliminary data.</text>
</comment>
<sequence length="353" mass="39371">MGAKLNQLPSANWLALQKEINLNSPHRRKKRKFVHEAAPEQHFKRGEHSSSSALSASTQVAPNSAPPAPGLPTGVKNGESIDSLRRMILAELEDQYTDHKKQPGRYIALDCEMVGVGIDGKESSLARISIVNYYGAVLLDEIVKQRERVVDYRTEWSGIRPSDMVNAQPFTEVQKRVADLLKGKILVGHAVFNDLKALLLSHPFPSTRDTQQLAYKYKLSKGRHPALRDLTAQEFGIQIQGGEHSSVTDARATMAIYRLHRREWERGKRLPLPPSEESDRSDPSRTPKKRKRSNEKADNDLPDGGEKGMNSGLSTAAKRLCPSRTKNTSSLMSKKKTEWWSELGSSKGSLQTS</sequence>
<protein>
    <submittedName>
        <fullName evidence="1">Ribonuclease H-like protein</fullName>
    </submittedName>
</protein>
<accession>A0ACB6ZN10</accession>
<proteinExistence type="predicted"/>
<evidence type="ECO:0000313" key="1">
    <source>
        <dbReference type="EMBL" id="KAF9650974.1"/>
    </source>
</evidence>
<reference evidence="1" key="1">
    <citation type="submission" date="2019-10" db="EMBL/GenBank/DDBJ databases">
        <authorList>
            <consortium name="DOE Joint Genome Institute"/>
            <person name="Kuo A."/>
            <person name="Miyauchi S."/>
            <person name="Kiss E."/>
            <person name="Drula E."/>
            <person name="Kohler A."/>
            <person name="Sanchez-Garcia M."/>
            <person name="Andreopoulos B."/>
            <person name="Barry K.W."/>
            <person name="Bonito G."/>
            <person name="Buee M."/>
            <person name="Carver A."/>
            <person name="Chen C."/>
            <person name="Cichocki N."/>
            <person name="Clum A."/>
            <person name="Culley D."/>
            <person name="Crous P.W."/>
            <person name="Fauchery L."/>
            <person name="Girlanda M."/>
            <person name="Hayes R."/>
            <person name="Keri Z."/>
            <person name="Labutti K."/>
            <person name="Lipzen A."/>
            <person name="Lombard V."/>
            <person name="Magnuson J."/>
            <person name="Maillard F."/>
            <person name="Morin E."/>
            <person name="Murat C."/>
            <person name="Nolan M."/>
            <person name="Ohm R."/>
            <person name="Pangilinan J."/>
            <person name="Pereira M."/>
            <person name="Perotto S."/>
            <person name="Peter M."/>
            <person name="Riley R."/>
            <person name="Sitrit Y."/>
            <person name="Stielow B."/>
            <person name="Szollosi G."/>
            <person name="Zifcakova L."/>
            <person name="Stursova M."/>
            <person name="Spatafora J.W."/>
            <person name="Tedersoo L."/>
            <person name="Vaario L.-M."/>
            <person name="Yamada A."/>
            <person name="Yan M."/>
            <person name="Wang P."/>
            <person name="Xu J."/>
            <person name="Bruns T."/>
            <person name="Baldrian P."/>
            <person name="Vilgalys R."/>
            <person name="Henrissat B."/>
            <person name="Grigoriev I.V."/>
            <person name="Hibbett D."/>
            <person name="Nagy L.G."/>
            <person name="Martin F.M."/>
        </authorList>
    </citation>
    <scope>NUCLEOTIDE SEQUENCE</scope>
    <source>
        <strain evidence="1">P2</strain>
    </source>
</reference>
<evidence type="ECO:0000313" key="2">
    <source>
        <dbReference type="Proteomes" id="UP000886501"/>
    </source>
</evidence>
<dbReference type="Proteomes" id="UP000886501">
    <property type="component" value="Unassembled WGS sequence"/>
</dbReference>
<organism evidence="1 2">
    <name type="scientific">Thelephora ganbajun</name>
    <name type="common">Ganba fungus</name>
    <dbReference type="NCBI Taxonomy" id="370292"/>
    <lineage>
        <taxon>Eukaryota</taxon>
        <taxon>Fungi</taxon>
        <taxon>Dikarya</taxon>
        <taxon>Basidiomycota</taxon>
        <taxon>Agaricomycotina</taxon>
        <taxon>Agaricomycetes</taxon>
        <taxon>Thelephorales</taxon>
        <taxon>Thelephoraceae</taxon>
        <taxon>Thelephora</taxon>
    </lineage>
</organism>
<reference evidence="1" key="2">
    <citation type="journal article" date="2020" name="Nat. Commun.">
        <title>Large-scale genome sequencing of mycorrhizal fungi provides insights into the early evolution of symbiotic traits.</title>
        <authorList>
            <person name="Miyauchi S."/>
            <person name="Kiss E."/>
            <person name="Kuo A."/>
            <person name="Drula E."/>
            <person name="Kohler A."/>
            <person name="Sanchez-Garcia M."/>
            <person name="Morin E."/>
            <person name="Andreopoulos B."/>
            <person name="Barry K.W."/>
            <person name="Bonito G."/>
            <person name="Buee M."/>
            <person name="Carver A."/>
            <person name="Chen C."/>
            <person name="Cichocki N."/>
            <person name="Clum A."/>
            <person name="Culley D."/>
            <person name="Crous P.W."/>
            <person name="Fauchery L."/>
            <person name="Girlanda M."/>
            <person name="Hayes R.D."/>
            <person name="Keri Z."/>
            <person name="LaButti K."/>
            <person name="Lipzen A."/>
            <person name="Lombard V."/>
            <person name="Magnuson J."/>
            <person name="Maillard F."/>
            <person name="Murat C."/>
            <person name="Nolan M."/>
            <person name="Ohm R.A."/>
            <person name="Pangilinan J."/>
            <person name="Pereira M.F."/>
            <person name="Perotto S."/>
            <person name="Peter M."/>
            <person name="Pfister S."/>
            <person name="Riley R."/>
            <person name="Sitrit Y."/>
            <person name="Stielow J.B."/>
            <person name="Szollosi G."/>
            <person name="Zifcakova L."/>
            <person name="Stursova M."/>
            <person name="Spatafora J.W."/>
            <person name="Tedersoo L."/>
            <person name="Vaario L.M."/>
            <person name="Yamada A."/>
            <person name="Yan M."/>
            <person name="Wang P."/>
            <person name="Xu J."/>
            <person name="Bruns T."/>
            <person name="Baldrian P."/>
            <person name="Vilgalys R."/>
            <person name="Dunand C."/>
            <person name="Henrissat B."/>
            <person name="Grigoriev I.V."/>
            <person name="Hibbett D."/>
            <person name="Nagy L.G."/>
            <person name="Martin F.M."/>
        </authorList>
    </citation>
    <scope>NUCLEOTIDE SEQUENCE</scope>
    <source>
        <strain evidence="1">P2</strain>
    </source>
</reference>
<name>A0ACB6ZN10_THEGA</name>
<dbReference type="EMBL" id="MU117979">
    <property type="protein sequence ID" value="KAF9650974.1"/>
    <property type="molecule type" value="Genomic_DNA"/>
</dbReference>
<gene>
    <name evidence="1" type="ORF">BDM02DRAFT_3164064</name>
</gene>
<keyword evidence="2" id="KW-1185">Reference proteome</keyword>